<reference evidence="4" key="1">
    <citation type="submission" date="2016-06" db="UniProtKB">
        <authorList>
            <consortium name="WormBaseParasite"/>
        </authorList>
    </citation>
    <scope>IDENTIFICATION</scope>
</reference>
<dbReference type="AlphaFoldDB" id="A0A183V721"/>
<sequence>MLQERVNSHACTTVEGWRLSETISMDKQAGRMRHESRRDTPVGSVSAGWPGWSLRRQLAARASRSMCSATMGLATPP</sequence>
<evidence type="ECO:0000313" key="3">
    <source>
        <dbReference type="Proteomes" id="UP000050794"/>
    </source>
</evidence>
<reference evidence="2 3" key="2">
    <citation type="submission" date="2018-11" db="EMBL/GenBank/DDBJ databases">
        <authorList>
            <consortium name="Pathogen Informatics"/>
        </authorList>
    </citation>
    <scope>NUCLEOTIDE SEQUENCE [LARGE SCALE GENOMIC DNA]</scope>
</reference>
<dbReference type="EMBL" id="UYWY01023684">
    <property type="protein sequence ID" value="VDM47862.1"/>
    <property type="molecule type" value="Genomic_DNA"/>
</dbReference>
<feature type="compositionally biased region" description="Basic and acidic residues" evidence="1">
    <location>
        <begin position="28"/>
        <end position="40"/>
    </location>
</feature>
<dbReference type="WBParaSite" id="TCNE_0001654201-mRNA-1">
    <property type="protein sequence ID" value="TCNE_0001654201-mRNA-1"/>
    <property type="gene ID" value="TCNE_0001654201"/>
</dbReference>
<gene>
    <name evidence="2" type="ORF">TCNE_LOCUS16541</name>
</gene>
<keyword evidence="3" id="KW-1185">Reference proteome</keyword>
<protein>
    <submittedName>
        <fullName evidence="2 4">Uncharacterized protein</fullName>
    </submittedName>
</protein>
<evidence type="ECO:0000256" key="1">
    <source>
        <dbReference type="SAM" id="MobiDB-lite"/>
    </source>
</evidence>
<proteinExistence type="predicted"/>
<feature type="region of interest" description="Disordered" evidence="1">
    <location>
        <begin position="26"/>
        <end position="46"/>
    </location>
</feature>
<name>A0A183V721_TOXCA</name>
<dbReference type="Proteomes" id="UP000050794">
    <property type="component" value="Unassembled WGS sequence"/>
</dbReference>
<evidence type="ECO:0000313" key="4">
    <source>
        <dbReference type="WBParaSite" id="TCNE_0001654201-mRNA-1"/>
    </source>
</evidence>
<accession>A0A183V721</accession>
<evidence type="ECO:0000313" key="2">
    <source>
        <dbReference type="EMBL" id="VDM47862.1"/>
    </source>
</evidence>
<organism evidence="3 4">
    <name type="scientific">Toxocara canis</name>
    <name type="common">Canine roundworm</name>
    <dbReference type="NCBI Taxonomy" id="6265"/>
    <lineage>
        <taxon>Eukaryota</taxon>
        <taxon>Metazoa</taxon>
        <taxon>Ecdysozoa</taxon>
        <taxon>Nematoda</taxon>
        <taxon>Chromadorea</taxon>
        <taxon>Rhabditida</taxon>
        <taxon>Spirurina</taxon>
        <taxon>Ascaridomorpha</taxon>
        <taxon>Ascaridoidea</taxon>
        <taxon>Toxocaridae</taxon>
        <taxon>Toxocara</taxon>
    </lineage>
</organism>